<dbReference type="SMART" id="SM00184">
    <property type="entry name" value="RING"/>
    <property type="match status" value="1"/>
</dbReference>
<dbReference type="InterPro" id="IPR001841">
    <property type="entry name" value="Znf_RING"/>
</dbReference>
<dbReference type="InterPro" id="IPR018957">
    <property type="entry name" value="Znf_C3HC4_RING-type"/>
</dbReference>
<feature type="compositionally biased region" description="Basic residues" evidence="4">
    <location>
        <begin position="181"/>
        <end position="204"/>
    </location>
</feature>
<dbReference type="EMBL" id="FQNC01000020">
    <property type="protein sequence ID" value="SGY25531.1"/>
    <property type="molecule type" value="Genomic_DNA"/>
</dbReference>
<dbReference type="GO" id="GO:0033768">
    <property type="term" value="C:SUMO-targeted ubiquitin ligase complex"/>
    <property type="evidence" value="ECO:0007669"/>
    <property type="project" value="TreeGrafter"/>
</dbReference>
<dbReference type="STRING" id="796604.A0A2X0NZY1"/>
<feature type="compositionally biased region" description="Polar residues" evidence="4">
    <location>
        <begin position="169"/>
        <end position="178"/>
    </location>
</feature>
<evidence type="ECO:0000313" key="7">
    <source>
        <dbReference type="Proteomes" id="UP000249464"/>
    </source>
</evidence>
<feature type="compositionally biased region" description="Low complexity" evidence="4">
    <location>
        <begin position="345"/>
        <end position="354"/>
    </location>
</feature>
<feature type="compositionally biased region" description="Polar residues" evidence="4">
    <location>
        <begin position="298"/>
        <end position="309"/>
    </location>
</feature>
<dbReference type="InterPro" id="IPR013083">
    <property type="entry name" value="Znf_RING/FYVE/PHD"/>
</dbReference>
<dbReference type="PROSITE" id="PS00518">
    <property type="entry name" value="ZF_RING_1"/>
    <property type="match status" value="1"/>
</dbReference>
<dbReference type="SUPFAM" id="SSF57850">
    <property type="entry name" value="RING/U-box"/>
    <property type="match status" value="1"/>
</dbReference>
<keyword evidence="2" id="KW-0863">Zinc-finger</keyword>
<accession>A0A2X0NZY1</accession>
<dbReference type="GO" id="GO:0140082">
    <property type="term" value="F:SUMO-ubiquitin ligase activity"/>
    <property type="evidence" value="ECO:0007669"/>
    <property type="project" value="TreeGrafter"/>
</dbReference>
<gene>
    <name evidence="6" type="primary">BQ5605_C018g08635</name>
    <name evidence="6" type="ORF">BQ5605_C018G08635</name>
</gene>
<feature type="compositionally biased region" description="Polar residues" evidence="4">
    <location>
        <begin position="120"/>
        <end position="139"/>
    </location>
</feature>
<feature type="domain" description="RING-type" evidence="5">
    <location>
        <begin position="218"/>
        <end position="375"/>
    </location>
</feature>
<feature type="compositionally biased region" description="Acidic residues" evidence="4">
    <location>
        <begin position="418"/>
        <end position="429"/>
    </location>
</feature>
<evidence type="ECO:0000256" key="4">
    <source>
        <dbReference type="SAM" id="MobiDB-lite"/>
    </source>
</evidence>
<dbReference type="Proteomes" id="UP000249464">
    <property type="component" value="Unassembled WGS sequence"/>
</dbReference>
<reference evidence="6 7" key="1">
    <citation type="submission" date="2016-11" db="EMBL/GenBank/DDBJ databases">
        <authorList>
            <person name="Jaros S."/>
            <person name="Januszkiewicz K."/>
            <person name="Wedrychowicz H."/>
        </authorList>
    </citation>
    <scope>NUCLEOTIDE SEQUENCE [LARGE SCALE GENOMIC DNA]</scope>
</reference>
<feature type="compositionally biased region" description="Low complexity" evidence="4">
    <location>
        <begin position="1"/>
        <end position="25"/>
    </location>
</feature>
<feature type="compositionally biased region" description="Low complexity" evidence="4">
    <location>
        <begin position="46"/>
        <end position="68"/>
    </location>
</feature>
<evidence type="ECO:0000256" key="2">
    <source>
        <dbReference type="ARBA" id="ARBA00022771"/>
    </source>
</evidence>
<dbReference type="AlphaFoldDB" id="A0A2X0NZY1"/>
<dbReference type="PANTHER" id="PTHR47094:SF1">
    <property type="entry name" value="RING-TYPE E3 UBIQUITIN TRANSFERASE"/>
    <property type="match status" value="1"/>
</dbReference>
<dbReference type="InterPro" id="IPR017907">
    <property type="entry name" value="Znf_RING_CS"/>
</dbReference>
<dbReference type="GO" id="GO:0006511">
    <property type="term" value="P:ubiquitin-dependent protein catabolic process"/>
    <property type="evidence" value="ECO:0007669"/>
    <property type="project" value="TreeGrafter"/>
</dbReference>
<dbReference type="InterPro" id="IPR049627">
    <property type="entry name" value="SLX8"/>
</dbReference>
<dbReference type="GO" id="GO:0061630">
    <property type="term" value="F:ubiquitin protein ligase activity"/>
    <property type="evidence" value="ECO:0007669"/>
    <property type="project" value="InterPro"/>
</dbReference>
<feature type="region of interest" description="Disordered" evidence="4">
    <location>
        <begin position="397"/>
        <end position="429"/>
    </location>
</feature>
<evidence type="ECO:0000259" key="5">
    <source>
        <dbReference type="SMART" id="SM00184"/>
    </source>
</evidence>
<keyword evidence="3" id="KW-0862">Zinc</keyword>
<feature type="compositionally biased region" description="Low complexity" evidence="4">
    <location>
        <begin position="96"/>
        <end position="112"/>
    </location>
</feature>
<proteinExistence type="predicted"/>
<feature type="region of interest" description="Disordered" evidence="4">
    <location>
        <begin position="1"/>
        <end position="215"/>
    </location>
</feature>
<organism evidence="6 7">
    <name type="scientific">Microbotryum silenes-dioicae</name>
    <dbReference type="NCBI Taxonomy" id="796604"/>
    <lineage>
        <taxon>Eukaryota</taxon>
        <taxon>Fungi</taxon>
        <taxon>Dikarya</taxon>
        <taxon>Basidiomycota</taxon>
        <taxon>Pucciniomycotina</taxon>
        <taxon>Microbotryomycetes</taxon>
        <taxon>Microbotryales</taxon>
        <taxon>Microbotryaceae</taxon>
        <taxon>Microbotryum</taxon>
    </lineage>
</organism>
<dbReference type="Pfam" id="PF00097">
    <property type="entry name" value="zf-C3HC4"/>
    <property type="match status" value="1"/>
</dbReference>
<dbReference type="GO" id="GO:0008270">
    <property type="term" value="F:zinc ion binding"/>
    <property type="evidence" value="ECO:0007669"/>
    <property type="project" value="UniProtKB-KW"/>
</dbReference>
<dbReference type="GO" id="GO:0032183">
    <property type="term" value="F:SUMO binding"/>
    <property type="evidence" value="ECO:0007669"/>
    <property type="project" value="TreeGrafter"/>
</dbReference>
<evidence type="ECO:0000256" key="1">
    <source>
        <dbReference type="ARBA" id="ARBA00022723"/>
    </source>
</evidence>
<dbReference type="Gene3D" id="3.30.40.10">
    <property type="entry name" value="Zinc/RING finger domain, C3HC4 (zinc finger)"/>
    <property type="match status" value="1"/>
</dbReference>
<feature type="compositionally biased region" description="Acidic residues" evidence="4">
    <location>
        <begin position="329"/>
        <end position="342"/>
    </location>
</feature>
<protein>
    <submittedName>
        <fullName evidence="6">BQ5605_C018g08635 protein</fullName>
    </submittedName>
</protein>
<name>A0A2X0NZY1_9BASI</name>
<evidence type="ECO:0000256" key="3">
    <source>
        <dbReference type="ARBA" id="ARBA00022833"/>
    </source>
</evidence>
<evidence type="ECO:0000313" key="6">
    <source>
        <dbReference type="EMBL" id="SGY25531.1"/>
    </source>
</evidence>
<feature type="compositionally biased region" description="Low complexity" evidence="4">
    <location>
        <begin position="205"/>
        <end position="214"/>
    </location>
</feature>
<keyword evidence="7" id="KW-1185">Reference proteome</keyword>
<feature type="compositionally biased region" description="Pro residues" evidence="4">
    <location>
        <begin position="355"/>
        <end position="366"/>
    </location>
</feature>
<keyword evidence="1" id="KW-0479">Metal-binding</keyword>
<sequence length="429" mass="45541">MASTSSASALALASASTSTSALHSSPVLPSAAARATPPLDSTRFNSASSPAESAPAPTTHPRPTADHAVQSDSEPDTDDERGLPPPVRMRPASRVAVAIAGAATTTTTTTRTQFRAHPQRTLQSSRQNRDQATTSTFSRAETPVLDLTDDQAERSSPAAQDDESLLILHSSQPQTTAPVPSKRKRLRSRSRSSSHSRSRSRSRSRSPSQPTSLSNLTCPICFGPPVPIAATSCGHVFCAPCLHAALLAGPELTPPPPRVAAEVERNYGANGFGRRINPAGGGGGIFNPSRGRNRSRVGPTTTNNRSRSSYGGGASTYAHHPTPPWDERIENDDNEEEELDDYEIYHPPNRNRQQVPPPLPPPPPPGELDKHCPVCRKPLRGGWGRALRGVVLRMEPKKSKETVSVTGKETGTGKVMEGDSDVEGEGTGA</sequence>
<dbReference type="PANTHER" id="PTHR47094">
    <property type="entry name" value="ELFLESS, ISOFORM B"/>
    <property type="match status" value="1"/>
</dbReference>
<feature type="region of interest" description="Disordered" evidence="4">
    <location>
        <begin position="272"/>
        <end position="370"/>
    </location>
</feature>